<dbReference type="RefSeq" id="WP_128942733.1">
    <property type="nucleotide sequence ID" value="NZ_RDRA01000035.1"/>
</dbReference>
<proteinExistence type="predicted"/>
<dbReference type="EMBL" id="RDRA01000035">
    <property type="protein sequence ID" value="RXG86491.1"/>
    <property type="molecule type" value="Genomic_DNA"/>
</dbReference>
<evidence type="ECO:0000313" key="2">
    <source>
        <dbReference type="Proteomes" id="UP000289946"/>
    </source>
</evidence>
<reference evidence="1 2" key="1">
    <citation type="submission" date="2018-10" db="EMBL/GenBank/DDBJ databases">
        <title>Bradyrhizobium sp. nov., isolated from effective nodules of peanut in China.</title>
        <authorList>
            <person name="Li Y."/>
        </authorList>
    </citation>
    <scope>NUCLEOTIDE SEQUENCE [LARGE SCALE GENOMIC DNA]</scope>
    <source>
        <strain evidence="1 2">CCBAU 51781</strain>
    </source>
</reference>
<evidence type="ECO:0008006" key="3">
    <source>
        <dbReference type="Google" id="ProtNLM"/>
    </source>
</evidence>
<sequence length="90" mass="9913">MTIIDSKNPRFVTSVPTADGRFMIASMIGGCTTIMSTFVGTLDEVEIICRTWNEREMGRYAADSQSQMVQALTNELPSIDEIAAEHGIKI</sequence>
<accession>A0ABY0D9I4</accession>
<dbReference type="Proteomes" id="UP000289946">
    <property type="component" value="Unassembled WGS sequence"/>
</dbReference>
<name>A0ABY0D9I4_9BRAD</name>
<gene>
    <name evidence="1" type="ORF">EAS62_37240</name>
</gene>
<keyword evidence="2" id="KW-1185">Reference proteome</keyword>
<organism evidence="1 2">
    <name type="scientific">Bradyrhizobium zhanjiangense</name>
    <dbReference type="NCBI Taxonomy" id="1325107"/>
    <lineage>
        <taxon>Bacteria</taxon>
        <taxon>Pseudomonadati</taxon>
        <taxon>Pseudomonadota</taxon>
        <taxon>Alphaproteobacteria</taxon>
        <taxon>Hyphomicrobiales</taxon>
        <taxon>Nitrobacteraceae</taxon>
        <taxon>Bradyrhizobium</taxon>
    </lineage>
</organism>
<protein>
    <recommendedName>
        <fullName evidence="3">DUF1488 family protein</fullName>
    </recommendedName>
</protein>
<comment type="caution">
    <text evidence="1">The sequence shown here is derived from an EMBL/GenBank/DDBJ whole genome shotgun (WGS) entry which is preliminary data.</text>
</comment>
<evidence type="ECO:0000313" key="1">
    <source>
        <dbReference type="EMBL" id="RXG86491.1"/>
    </source>
</evidence>